<gene>
    <name evidence="4" type="ORF">A3F84_05635</name>
</gene>
<dbReference type="GO" id="GO:0005509">
    <property type="term" value="F:calcium ion binding"/>
    <property type="evidence" value="ECO:0007669"/>
    <property type="project" value="InterPro"/>
</dbReference>
<dbReference type="PANTHER" id="PTHR19328">
    <property type="entry name" value="HEDGEHOG-INTERACTING PROTEIN"/>
    <property type="match status" value="1"/>
</dbReference>
<dbReference type="InterPro" id="IPR011992">
    <property type="entry name" value="EF-hand-dom_pair"/>
</dbReference>
<feature type="signal peptide" evidence="2">
    <location>
        <begin position="1"/>
        <end position="19"/>
    </location>
</feature>
<protein>
    <recommendedName>
        <fullName evidence="3">EF-hand domain-containing protein</fullName>
    </recommendedName>
</protein>
<sequence length="759" mass="81997">MPRHIKFVLILLTFATASASGDPLVDMQVRRVFSGLSFASPVYLTHAGDRSDRVFVVEKAGTIRVFPNRDDATLAKTFLDIRGRVNAAPNEAGLLGLAFHPNYGGAGKLYVYYTTGALTSRFSEFRVSSDPDRADEASERVLFEVAQPASNHNGGQLAFGPDGYLYIGLGDGGGAGDTYRNGQNLRSLLGKILRIDVDGRSGSLGYGIPGDNPYVGNADGWREEVWAWGLRNPWRFSFDRFTGLLWAADVGQNQWEEVDLIEKGRNYGWNRMEGLHCYSPSSGCDTTGLTMPVWEYSHGEGQSITGGYAYRGARLTRLTGVYLCGDYVSRKIWGLRPENGKIVESRQVGQCPSPISSFGEDEAGEVYAVGYDGRIYALDDPRGPVQPNPAADFDGSGSVDFDDFFAFAEAFGQRAEGANAKFDLDADGSVDFDDFFIFAASFGKKVASGSPPASDPPASLTVEEFVIPRSNAFPHDPAVGRDGVVWYTDQRNSAIGRLDPATGQIVDYPTPTPASGPHGIAVAPDGYVWYTAQSAGRLGRLDPRTGGIAEFPLPPAASRPHTPILHGGRVWFTDANNDTYGVLDPATGASKVFSAPTRGSTPYGIVPAPDGSVWVALLGTNRLGQVDTTSGSMREHPLPNPSSRPRRLQVDSSGVVWYTDYGRGYLGALDPRTGQVREWRCPSGDVGPYGIALGADGRVWFNESQSNQMVAFDPRTERMETVPIPTSPAVVRHMASDPARGVLWLALSGTGRIGRIRLK</sequence>
<dbReference type="PANTHER" id="PTHR19328:SF75">
    <property type="entry name" value="ALDOSE SUGAR DEHYDROGENASE YLII"/>
    <property type="match status" value="1"/>
</dbReference>
<evidence type="ECO:0000313" key="5">
    <source>
        <dbReference type="Proteomes" id="UP000178606"/>
    </source>
</evidence>
<dbReference type="SUPFAM" id="SSF47473">
    <property type="entry name" value="EF-hand"/>
    <property type="match status" value="1"/>
</dbReference>
<keyword evidence="2" id="KW-0732">Signal</keyword>
<dbReference type="EMBL" id="MFKF01000156">
    <property type="protein sequence ID" value="OGG52125.1"/>
    <property type="molecule type" value="Genomic_DNA"/>
</dbReference>
<dbReference type="CDD" id="cd00051">
    <property type="entry name" value="EFh"/>
    <property type="match status" value="1"/>
</dbReference>
<feature type="domain" description="EF-hand" evidence="3">
    <location>
        <begin position="392"/>
        <end position="414"/>
    </location>
</feature>
<feature type="region of interest" description="Disordered" evidence="1">
    <location>
        <begin position="625"/>
        <end position="647"/>
    </location>
</feature>
<dbReference type="PROSITE" id="PS50222">
    <property type="entry name" value="EF_HAND_2"/>
    <property type="match status" value="2"/>
</dbReference>
<dbReference type="InterPro" id="IPR015943">
    <property type="entry name" value="WD40/YVTN_repeat-like_dom_sf"/>
</dbReference>
<comment type="caution">
    <text evidence="4">The sequence shown here is derived from an EMBL/GenBank/DDBJ whole genome shotgun (WGS) entry which is preliminary data.</text>
</comment>
<name>A0A1F6CSM4_HANXR</name>
<dbReference type="InterPro" id="IPR018247">
    <property type="entry name" value="EF_Hand_1_Ca_BS"/>
</dbReference>
<proteinExistence type="predicted"/>
<evidence type="ECO:0000256" key="2">
    <source>
        <dbReference type="SAM" id="SignalP"/>
    </source>
</evidence>
<dbReference type="InterPro" id="IPR011041">
    <property type="entry name" value="Quinoprot_gluc/sorb_DH_b-prop"/>
</dbReference>
<dbReference type="SUPFAM" id="SSF101898">
    <property type="entry name" value="NHL repeat"/>
    <property type="match status" value="1"/>
</dbReference>
<dbReference type="Proteomes" id="UP000178606">
    <property type="component" value="Unassembled WGS sequence"/>
</dbReference>
<reference evidence="4 5" key="1">
    <citation type="journal article" date="2016" name="Nat. Commun.">
        <title>Thousands of microbial genomes shed light on interconnected biogeochemical processes in an aquifer system.</title>
        <authorList>
            <person name="Anantharaman K."/>
            <person name="Brown C.T."/>
            <person name="Hug L.A."/>
            <person name="Sharon I."/>
            <person name="Castelle C.J."/>
            <person name="Probst A.J."/>
            <person name="Thomas B.C."/>
            <person name="Singh A."/>
            <person name="Wilkins M.J."/>
            <person name="Karaoz U."/>
            <person name="Brodie E.L."/>
            <person name="Williams K.H."/>
            <person name="Hubbard S.S."/>
            <person name="Banfield J.F."/>
        </authorList>
    </citation>
    <scope>NUCLEOTIDE SEQUENCE [LARGE SCALE GENOMIC DNA]</scope>
    <source>
        <strain evidence="5">RIFCSPLOWO2_12_FULL_64_10</strain>
    </source>
</reference>
<feature type="domain" description="EF-hand" evidence="3">
    <location>
        <begin position="420"/>
        <end position="445"/>
    </location>
</feature>
<accession>A0A1F6CSM4</accession>
<dbReference type="AlphaFoldDB" id="A0A1F6CSM4"/>
<evidence type="ECO:0000313" key="4">
    <source>
        <dbReference type="EMBL" id="OGG52125.1"/>
    </source>
</evidence>
<dbReference type="InterPro" id="IPR011042">
    <property type="entry name" value="6-blade_b-propeller_TolB-like"/>
</dbReference>
<dbReference type="PROSITE" id="PS00018">
    <property type="entry name" value="EF_HAND_1"/>
    <property type="match status" value="2"/>
</dbReference>
<dbReference type="InterPro" id="IPR012938">
    <property type="entry name" value="Glc/Sorbosone_DH"/>
</dbReference>
<evidence type="ECO:0000256" key="1">
    <source>
        <dbReference type="SAM" id="MobiDB-lite"/>
    </source>
</evidence>
<evidence type="ECO:0000259" key="3">
    <source>
        <dbReference type="PROSITE" id="PS50222"/>
    </source>
</evidence>
<dbReference type="InterPro" id="IPR002048">
    <property type="entry name" value="EF_hand_dom"/>
</dbReference>
<dbReference type="Pfam" id="PF07995">
    <property type="entry name" value="GSDH"/>
    <property type="match status" value="1"/>
</dbReference>
<dbReference type="Gene3D" id="2.120.10.30">
    <property type="entry name" value="TolB, C-terminal domain"/>
    <property type="match status" value="1"/>
</dbReference>
<feature type="chain" id="PRO_5009523533" description="EF-hand domain-containing protein" evidence="2">
    <location>
        <begin position="20"/>
        <end position="759"/>
    </location>
</feature>
<dbReference type="SUPFAM" id="SSF50952">
    <property type="entry name" value="Soluble quinoprotein glucose dehydrogenase"/>
    <property type="match status" value="1"/>
</dbReference>
<organism evidence="4 5">
    <name type="scientific">Handelsmanbacteria sp. (strain RIFCSPLOWO2_12_FULL_64_10)</name>
    <dbReference type="NCBI Taxonomy" id="1817868"/>
    <lineage>
        <taxon>Bacteria</taxon>
        <taxon>Candidatus Handelsmaniibacteriota</taxon>
    </lineage>
</organism>
<dbReference type="Pfam" id="PF24684">
    <property type="entry name" value="Vgb_lyase"/>
    <property type="match status" value="1"/>
</dbReference>
<dbReference type="Gene3D" id="2.130.10.10">
    <property type="entry name" value="YVTN repeat-like/Quinoprotein amine dehydrogenase"/>
    <property type="match status" value="2"/>
</dbReference>